<evidence type="ECO:0000313" key="1">
    <source>
        <dbReference type="EMBL" id="MDI3407676.1"/>
    </source>
</evidence>
<dbReference type="Proteomes" id="UP001223978">
    <property type="component" value="Unassembled WGS sequence"/>
</dbReference>
<organism evidence="1 2">
    <name type="scientific">Streptomyces cavernicola</name>
    <dbReference type="NCBI Taxonomy" id="3043613"/>
    <lineage>
        <taxon>Bacteria</taxon>
        <taxon>Bacillati</taxon>
        <taxon>Actinomycetota</taxon>
        <taxon>Actinomycetes</taxon>
        <taxon>Kitasatosporales</taxon>
        <taxon>Streptomycetaceae</taxon>
        <taxon>Streptomyces</taxon>
    </lineage>
</organism>
<comment type="caution">
    <text evidence="1">The sequence shown here is derived from an EMBL/GenBank/DDBJ whole genome shotgun (WGS) entry which is preliminary data.</text>
</comment>
<reference evidence="1 2" key="1">
    <citation type="submission" date="2023-05" db="EMBL/GenBank/DDBJ databases">
        <title>Draft genome sequence of Streptomyces sp. B-S-A6 isolated from a cave soil in Thailand.</title>
        <authorList>
            <person name="Chamroensaksri N."/>
            <person name="Muangham S."/>
        </authorList>
    </citation>
    <scope>NUCLEOTIDE SEQUENCE [LARGE SCALE GENOMIC DNA]</scope>
    <source>
        <strain evidence="1 2">B-S-A6</strain>
    </source>
</reference>
<accession>A0ABT6SHK2</accession>
<sequence length="258" mass="28077">MSGSSRRPDGTPYPYIVRCRVPDGRENEWGYDTWEQTDQQRCSITEMFQKAGEAVIVTVLTPFNPLRYEVEGVAPTPVRAPTPQGKSDRLTTARVSDPLCPKSGRHALPDSARSMITGDEGDIAEALAAAYEGCERCMADLELRVAGGDGTLVVLMAAIWLCSYAQVRASQGLPPAMCADELFPSVFLKALDPRTRRLLRRLVLEPVEAPGGEPAAQPGTHELADLVINVADDDERTALWHDALDGAVGIVLMEAFRL</sequence>
<proteinExistence type="predicted"/>
<gene>
    <name evidence="1" type="ORF">QIS96_28160</name>
</gene>
<name>A0ABT6SHK2_9ACTN</name>
<keyword evidence="2" id="KW-1185">Reference proteome</keyword>
<dbReference type="EMBL" id="JASCIQ010000035">
    <property type="protein sequence ID" value="MDI3407676.1"/>
    <property type="molecule type" value="Genomic_DNA"/>
</dbReference>
<protein>
    <submittedName>
        <fullName evidence="1">Uncharacterized protein</fullName>
    </submittedName>
</protein>
<dbReference type="RefSeq" id="WP_282545589.1">
    <property type="nucleotide sequence ID" value="NZ_JASCIQ010000035.1"/>
</dbReference>
<evidence type="ECO:0000313" key="2">
    <source>
        <dbReference type="Proteomes" id="UP001223978"/>
    </source>
</evidence>